<keyword evidence="1" id="KW-1133">Transmembrane helix</keyword>
<dbReference type="RefSeq" id="WP_069176672.1">
    <property type="nucleotide sequence ID" value="NZ_CP017037.1"/>
</dbReference>
<keyword evidence="1" id="KW-0472">Membrane</keyword>
<dbReference type="EMBL" id="CP017037">
    <property type="protein sequence ID" value="AOH38539.1"/>
    <property type="molecule type" value="Genomic_DNA"/>
</dbReference>
<proteinExistence type="predicted"/>
<evidence type="ECO:0000313" key="3">
    <source>
        <dbReference type="Proteomes" id="UP000094757"/>
    </source>
</evidence>
<evidence type="ECO:0000256" key="1">
    <source>
        <dbReference type="SAM" id="Phobius"/>
    </source>
</evidence>
<evidence type="ECO:0000313" key="2">
    <source>
        <dbReference type="EMBL" id="AOH38539.1"/>
    </source>
</evidence>
<accession>A0A1B3WC32</accession>
<dbReference type="Proteomes" id="UP000094757">
    <property type="component" value="Chromosome"/>
</dbReference>
<feature type="transmembrane region" description="Helical" evidence="1">
    <location>
        <begin position="6"/>
        <end position="27"/>
    </location>
</feature>
<keyword evidence="1" id="KW-0812">Transmembrane</keyword>
<dbReference type="AlphaFoldDB" id="A0A1B3WC32"/>
<reference evidence="3" key="1">
    <citation type="submission" date="2016-08" db="EMBL/GenBank/DDBJ databases">
        <authorList>
            <person name="Holder M.E."/>
            <person name="Ajami N.J."/>
            <person name="Petrosino J.F."/>
        </authorList>
    </citation>
    <scope>NUCLEOTIDE SEQUENCE [LARGE SCALE GENOMIC DNA]</scope>
    <source>
        <strain evidence="3">F0677</strain>
    </source>
</reference>
<organism evidence="2 3">
    <name type="scientific">Dialister pneumosintes</name>
    <dbReference type="NCBI Taxonomy" id="39950"/>
    <lineage>
        <taxon>Bacteria</taxon>
        <taxon>Bacillati</taxon>
        <taxon>Bacillota</taxon>
        <taxon>Negativicutes</taxon>
        <taxon>Veillonellales</taxon>
        <taxon>Veillonellaceae</taxon>
        <taxon>Dialister</taxon>
    </lineage>
</organism>
<dbReference type="KEGG" id="dpn:BCB69_00135"/>
<protein>
    <submittedName>
        <fullName evidence="2">Uncharacterized protein</fullName>
    </submittedName>
</protein>
<sequence length="137" mass="15507">MGKRNGSITLFLLITLSGVLVIIGGLLHYTLRFASAVIAYEEGLRAVYAAESGAQWGLAFLHKYGKPHTSIYEWDKEHISYHVEFKDTDDKEVIVSRGTIKTNYIERFVRLECTCQANHKGNQVIVNKIGASRWKAY</sequence>
<dbReference type="STRING" id="39950.BCB69_00135"/>
<name>A0A1B3WC32_9FIRM</name>
<gene>
    <name evidence="2" type="ORF">BCB69_00135</name>
</gene>